<sequence>MVIPETPFNWVEISSEAGKLNINQCESKRVEPDKVEAFFQKLKQIIISRTNRFFDGYGSPKITTLSSSRILCIIQQDLGDGHFWDEKRRGKIYPVVRACLTSLIEIYGGCPASCRALFGGFQFLLLPPNIRERICYYIAGDRPFAPLVVRDYPPDEVPDTSVKRTQYEVWMEDGSQRTTTYQVEAPGSTFTPGTLNLWQTCSGLYKIMKEGIYQEITFVGTAESALAFLHDRWANRRLLDKFVLRYWFRPRRIDFPYDSEILMHSRRDPWRRLCKLLVHQCLQPEIKLVVDAAFWRIIPWRGPLDDIMLDPVKRESHYKESWRNVMPNTKYEDDGRGPVEFLERIAKIPGRF</sequence>
<organism evidence="1 2">
    <name type="scientific">Viridothelium virens</name>
    <name type="common">Speckled blister lichen</name>
    <name type="synonym">Trypethelium virens</name>
    <dbReference type="NCBI Taxonomy" id="1048519"/>
    <lineage>
        <taxon>Eukaryota</taxon>
        <taxon>Fungi</taxon>
        <taxon>Dikarya</taxon>
        <taxon>Ascomycota</taxon>
        <taxon>Pezizomycotina</taxon>
        <taxon>Dothideomycetes</taxon>
        <taxon>Dothideomycetes incertae sedis</taxon>
        <taxon>Trypetheliales</taxon>
        <taxon>Trypetheliaceae</taxon>
        <taxon>Viridothelium</taxon>
    </lineage>
</organism>
<keyword evidence="2" id="KW-1185">Reference proteome</keyword>
<proteinExistence type="predicted"/>
<name>A0A6A6H6W8_VIRVR</name>
<evidence type="ECO:0000313" key="1">
    <source>
        <dbReference type="EMBL" id="KAF2233571.1"/>
    </source>
</evidence>
<accession>A0A6A6H6W8</accession>
<dbReference type="Proteomes" id="UP000800092">
    <property type="component" value="Unassembled WGS sequence"/>
</dbReference>
<gene>
    <name evidence="1" type="ORF">EV356DRAFT_197649</name>
</gene>
<dbReference type="AlphaFoldDB" id="A0A6A6H6W8"/>
<dbReference type="EMBL" id="ML991805">
    <property type="protein sequence ID" value="KAF2233571.1"/>
    <property type="molecule type" value="Genomic_DNA"/>
</dbReference>
<reference evidence="1" key="1">
    <citation type="journal article" date="2020" name="Stud. Mycol.">
        <title>101 Dothideomycetes genomes: a test case for predicting lifestyles and emergence of pathogens.</title>
        <authorList>
            <person name="Haridas S."/>
            <person name="Albert R."/>
            <person name="Binder M."/>
            <person name="Bloem J."/>
            <person name="Labutti K."/>
            <person name="Salamov A."/>
            <person name="Andreopoulos B."/>
            <person name="Baker S."/>
            <person name="Barry K."/>
            <person name="Bills G."/>
            <person name="Bluhm B."/>
            <person name="Cannon C."/>
            <person name="Castanera R."/>
            <person name="Culley D."/>
            <person name="Daum C."/>
            <person name="Ezra D."/>
            <person name="Gonzalez J."/>
            <person name="Henrissat B."/>
            <person name="Kuo A."/>
            <person name="Liang C."/>
            <person name="Lipzen A."/>
            <person name="Lutzoni F."/>
            <person name="Magnuson J."/>
            <person name="Mondo S."/>
            <person name="Nolan M."/>
            <person name="Ohm R."/>
            <person name="Pangilinan J."/>
            <person name="Park H.-J."/>
            <person name="Ramirez L."/>
            <person name="Alfaro M."/>
            <person name="Sun H."/>
            <person name="Tritt A."/>
            <person name="Yoshinaga Y."/>
            <person name="Zwiers L.-H."/>
            <person name="Turgeon B."/>
            <person name="Goodwin S."/>
            <person name="Spatafora J."/>
            <person name="Crous P."/>
            <person name="Grigoriev I."/>
        </authorList>
    </citation>
    <scope>NUCLEOTIDE SEQUENCE</scope>
    <source>
        <strain evidence="1">Tuck. ex Michener</strain>
    </source>
</reference>
<protein>
    <submittedName>
        <fullName evidence="1">Uncharacterized protein</fullName>
    </submittedName>
</protein>
<evidence type="ECO:0000313" key="2">
    <source>
        <dbReference type="Proteomes" id="UP000800092"/>
    </source>
</evidence>
<dbReference type="OrthoDB" id="3913421at2759"/>